<name>A0A4Y1MZF2_9PROT</name>
<evidence type="ECO:0000256" key="1">
    <source>
        <dbReference type="SAM" id="MobiDB-lite"/>
    </source>
</evidence>
<sequence length="124" mass="12790">MAADPTTMHPASGSGNGQEKEQEALKDTFPASDPVGNEGGRGSRAVPASEMQDEDPAPLADGKTVSYTFDSQEKAKLAGEGVVRAGLAERSRLTVDGSSLRLEVASNAAEDADRMLQQAGGRAS</sequence>
<accession>A0A4Y1MZF2</accession>
<dbReference type="AlphaFoldDB" id="A0A4Y1MZF2"/>
<proteinExistence type="predicted"/>
<gene>
    <name evidence="2" type="ORF">RADP37_02775</name>
</gene>
<protein>
    <submittedName>
        <fullName evidence="2">Uncharacterized protein</fullName>
    </submittedName>
</protein>
<evidence type="ECO:0000313" key="2">
    <source>
        <dbReference type="EMBL" id="AWV23416.1"/>
    </source>
</evidence>
<organism evidence="2">
    <name type="scientific">Roseomonas mucosa</name>
    <dbReference type="NCBI Taxonomy" id="207340"/>
    <lineage>
        <taxon>Bacteria</taxon>
        <taxon>Pseudomonadati</taxon>
        <taxon>Pseudomonadota</taxon>
        <taxon>Alphaproteobacteria</taxon>
        <taxon>Acetobacterales</taxon>
        <taxon>Roseomonadaceae</taxon>
        <taxon>Roseomonas</taxon>
    </lineage>
</organism>
<dbReference type="RefSeq" id="WP_099781402.1">
    <property type="nucleotide sequence ID" value="NZ_CP025061.1"/>
</dbReference>
<reference evidence="2" key="1">
    <citation type="submission" date="2017-12" db="EMBL/GenBank/DDBJ databases">
        <authorList>
            <person name="Martens C."/>
            <person name="Dahlstrom E."/>
            <person name="Barbian K."/>
            <person name="Sykora L."/>
            <person name="Ricklefs S."/>
            <person name="Bruno D."/>
            <person name="Anzick I."/>
            <person name="Myles I."/>
            <person name="Datta S.K."/>
        </authorList>
    </citation>
    <scope>NUCLEOTIDE SEQUENCE</scope>
    <source>
        <strain evidence="2">AD2</strain>
    </source>
</reference>
<feature type="region of interest" description="Disordered" evidence="1">
    <location>
        <begin position="1"/>
        <end position="61"/>
    </location>
</feature>
<dbReference type="EMBL" id="CP025189">
    <property type="protein sequence ID" value="AWV23416.1"/>
    <property type="molecule type" value="Genomic_DNA"/>
</dbReference>